<protein>
    <submittedName>
        <fullName evidence="2">Uncharacterized protein</fullName>
    </submittedName>
</protein>
<keyword evidence="1" id="KW-0812">Transmembrane</keyword>
<dbReference type="Proteomes" id="UP000254554">
    <property type="component" value="Unassembled WGS sequence"/>
</dbReference>
<keyword evidence="3" id="KW-1185">Reference proteome</keyword>
<dbReference type="EMBL" id="UGGT01000001">
    <property type="protein sequence ID" value="STO20631.1"/>
    <property type="molecule type" value="Genomic_DNA"/>
</dbReference>
<dbReference type="AlphaFoldDB" id="A0A377G805"/>
<accession>A0A377G805</accession>
<gene>
    <name evidence="2" type="ORF">NCTC11370_00690</name>
</gene>
<dbReference type="RefSeq" id="WP_147285892.1">
    <property type="nucleotide sequence ID" value="NZ_JAPHOO010000001.1"/>
</dbReference>
<keyword evidence="1" id="KW-0472">Membrane</keyword>
<dbReference type="GeneID" id="93292687"/>
<reference evidence="2 3" key="1">
    <citation type="submission" date="2018-06" db="EMBL/GenBank/DDBJ databases">
        <authorList>
            <consortium name="Pathogen Informatics"/>
            <person name="Doyle S."/>
        </authorList>
    </citation>
    <scope>NUCLEOTIDE SEQUENCE [LARGE SCALE GENOMIC DNA]</scope>
    <source>
        <strain evidence="2 3">NCTC11370</strain>
    </source>
</reference>
<keyword evidence="1" id="KW-1133">Transmembrane helix</keyword>
<sequence>MMRVMILTCLMLPLTTVGSVALVALMLALLALCSPAVIFGATLMAAGKLATKFTEWCYPDMNTSLKDPGKGPLITSLSTTALLFPLLIAPVTASSAVLAALTSVLLVPSLAVLGAYDLSNKIINRFSSGSASTPKEAQINHSYGMFPQNASRKPETTITNFLSEVPYFGALFQSKPATKKHPHSVDKEFIEEETIQNVTSFRDNLR</sequence>
<evidence type="ECO:0000313" key="2">
    <source>
        <dbReference type="EMBL" id="STO20631.1"/>
    </source>
</evidence>
<feature type="transmembrane region" description="Helical" evidence="1">
    <location>
        <begin position="97"/>
        <end position="116"/>
    </location>
</feature>
<name>A0A377G805_9GAMM</name>
<proteinExistence type="predicted"/>
<dbReference type="OrthoDB" id="5657201at2"/>
<evidence type="ECO:0000256" key="1">
    <source>
        <dbReference type="SAM" id="Phobius"/>
    </source>
</evidence>
<evidence type="ECO:0000313" key="3">
    <source>
        <dbReference type="Proteomes" id="UP000254554"/>
    </source>
</evidence>
<organism evidence="2 3">
    <name type="scientific">Fluoribacter dumoffii</name>
    <dbReference type="NCBI Taxonomy" id="463"/>
    <lineage>
        <taxon>Bacteria</taxon>
        <taxon>Pseudomonadati</taxon>
        <taxon>Pseudomonadota</taxon>
        <taxon>Gammaproteobacteria</taxon>
        <taxon>Legionellales</taxon>
        <taxon>Legionellaceae</taxon>
        <taxon>Fluoribacter</taxon>
    </lineage>
</organism>
<feature type="transmembrane region" description="Helical" evidence="1">
    <location>
        <begin position="29"/>
        <end position="50"/>
    </location>
</feature>